<evidence type="ECO:0000256" key="1">
    <source>
        <dbReference type="SAM" id="Coils"/>
    </source>
</evidence>
<evidence type="ECO:0000313" key="3">
    <source>
        <dbReference type="EMBL" id="CAL6028699.1"/>
    </source>
</evidence>
<proteinExistence type="predicted"/>
<reference evidence="2" key="1">
    <citation type="submission" date="2023-06" db="EMBL/GenBank/DDBJ databases">
        <authorList>
            <person name="Kurt Z."/>
        </authorList>
    </citation>
    <scope>NUCLEOTIDE SEQUENCE</scope>
</reference>
<evidence type="ECO:0000313" key="2">
    <source>
        <dbReference type="EMBL" id="CAI9977552.1"/>
    </source>
</evidence>
<keyword evidence="1" id="KW-0175">Coiled coil</keyword>
<dbReference type="Proteomes" id="UP001642409">
    <property type="component" value="Unassembled WGS sequence"/>
</dbReference>
<dbReference type="EMBL" id="CAXDID020000108">
    <property type="protein sequence ID" value="CAL6028699.1"/>
    <property type="molecule type" value="Genomic_DNA"/>
</dbReference>
<comment type="caution">
    <text evidence="2">The sequence shown here is derived from an EMBL/GenBank/DDBJ whole genome shotgun (WGS) entry which is preliminary data.</text>
</comment>
<dbReference type="SUPFAM" id="SSF69322">
    <property type="entry name" value="Tricorn protease domain 2"/>
    <property type="match status" value="1"/>
</dbReference>
<organism evidence="2">
    <name type="scientific">Hexamita inflata</name>
    <dbReference type="NCBI Taxonomy" id="28002"/>
    <lineage>
        <taxon>Eukaryota</taxon>
        <taxon>Metamonada</taxon>
        <taxon>Diplomonadida</taxon>
        <taxon>Hexamitidae</taxon>
        <taxon>Hexamitinae</taxon>
        <taxon>Hexamita</taxon>
    </lineage>
</organism>
<feature type="coiled-coil region" evidence="1">
    <location>
        <begin position="346"/>
        <end position="423"/>
    </location>
</feature>
<accession>A0AA86RSZ4</accession>
<gene>
    <name evidence="3" type="ORF">HINF_LOCUS31931</name>
    <name evidence="2" type="ORF">HINF_LOCUS65197</name>
</gene>
<dbReference type="EMBL" id="CATOUU010001179">
    <property type="protein sequence ID" value="CAI9977552.1"/>
    <property type="molecule type" value="Genomic_DNA"/>
</dbReference>
<dbReference type="AlphaFoldDB" id="A0AA86RSZ4"/>
<evidence type="ECO:0000313" key="4">
    <source>
        <dbReference type="Proteomes" id="UP001642409"/>
    </source>
</evidence>
<name>A0AA86RSZ4_9EUKA</name>
<keyword evidence="4" id="KW-1185">Reference proteome</keyword>
<reference evidence="3 4" key="2">
    <citation type="submission" date="2024-07" db="EMBL/GenBank/DDBJ databases">
        <authorList>
            <person name="Akdeniz Z."/>
        </authorList>
    </citation>
    <scope>NUCLEOTIDE SEQUENCE [LARGE SCALE GENOMIC DNA]</scope>
</reference>
<protein>
    <submittedName>
        <fullName evidence="2">Uncharacterized protein</fullName>
    </submittedName>
</protein>
<sequence length="432" mass="49692">MELLQQKQLDTKGPSCSLILNETTVLVRQSTKLQVFDLKFQKVTQTFDLNLQYNSFPCVIVEGVYIELQPQLCYHVDVMSQVVQSQPSREFIGGLNAASFVSYQNYLLILNRSHLYLFDALSQDLLPVTKLPACDNGALFISSQKQVGICSFDSDQLYVLDTTSHALSPREFGIESKNGQAVALNSQEILLFGPVMNQISSKAVYLIDLKNQTRNTLLVLENPITESHLAINKDTVILTDDAGMLMVFRIENLNQQQNTAQQLKVSTKKKFQTAQTIYQRDKYDIFCDFLFKEVETFKKNCEKQKTDKILNETCLVLEDIIRGMLNDKTGKSELKTLIQQGLTLTLKDQEIYFDSLKSEVEKKKKEEIDASKILKQLQEKKQLVKQTESIHEKEETDKMKLELQILKRKMQEELDNEIEEERRKMMKELGVE</sequence>